<feature type="signal peptide" evidence="2">
    <location>
        <begin position="1"/>
        <end position="25"/>
    </location>
</feature>
<dbReference type="KEGG" id="taj:C1A40_08490"/>
<dbReference type="NCBIfam" id="TIGR04183">
    <property type="entry name" value="Por_Secre_tail"/>
    <property type="match status" value="1"/>
</dbReference>
<evidence type="ECO:0000313" key="5">
    <source>
        <dbReference type="Proteomes" id="UP000236592"/>
    </source>
</evidence>
<proteinExistence type="predicted"/>
<evidence type="ECO:0000256" key="1">
    <source>
        <dbReference type="ARBA" id="ARBA00022729"/>
    </source>
</evidence>
<protein>
    <recommendedName>
        <fullName evidence="3">Secretion system C-terminal sorting domain-containing protein</fullName>
    </recommendedName>
</protein>
<dbReference type="Pfam" id="PF18962">
    <property type="entry name" value="Por_Secre_tail"/>
    <property type="match status" value="1"/>
</dbReference>
<feature type="domain" description="Secretion system C-terminal sorting" evidence="3">
    <location>
        <begin position="186"/>
        <end position="253"/>
    </location>
</feature>
<organism evidence="4 5">
    <name type="scientific">Pseudotamlana carrageenivorans</name>
    <dbReference type="NCBI Taxonomy" id="2069432"/>
    <lineage>
        <taxon>Bacteria</taxon>
        <taxon>Pseudomonadati</taxon>
        <taxon>Bacteroidota</taxon>
        <taxon>Flavobacteriia</taxon>
        <taxon>Flavobacteriales</taxon>
        <taxon>Flavobacteriaceae</taxon>
        <taxon>Pseudotamlana</taxon>
    </lineage>
</organism>
<accession>A0A2I7SHX0</accession>
<keyword evidence="1 2" id="KW-0732">Signal</keyword>
<dbReference type="InterPro" id="IPR026444">
    <property type="entry name" value="Secre_tail"/>
</dbReference>
<name>A0A2I7SHX0_9FLAO</name>
<dbReference type="OrthoDB" id="9806464at2"/>
<gene>
    <name evidence="4" type="ORF">C1A40_08490</name>
</gene>
<evidence type="ECO:0000313" key="4">
    <source>
        <dbReference type="EMBL" id="AUS05501.1"/>
    </source>
</evidence>
<dbReference type="RefSeq" id="WP_102995528.1">
    <property type="nucleotide sequence ID" value="NZ_CP025938.1"/>
</dbReference>
<dbReference type="Proteomes" id="UP000236592">
    <property type="component" value="Chromosome"/>
</dbReference>
<evidence type="ECO:0000256" key="2">
    <source>
        <dbReference type="SAM" id="SignalP"/>
    </source>
</evidence>
<dbReference type="EMBL" id="CP025938">
    <property type="protein sequence ID" value="AUS05501.1"/>
    <property type="molecule type" value="Genomic_DNA"/>
</dbReference>
<dbReference type="AlphaFoldDB" id="A0A2I7SHX0"/>
<reference evidence="5" key="1">
    <citation type="submission" date="2018-01" db="EMBL/GenBank/DDBJ databases">
        <title>Complete genome of Tamlana sp. UJ94.</title>
        <authorList>
            <person name="Jung J."/>
            <person name="Chung D."/>
            <person name="Bae S.S."/>
            <person name="Baek K."/>
        </authorList>
    </citation>
    <scope>NUCLEOTIDE SEQUENCE [LARGE SCALE GENOMIC DNA]</scope>
    <source>
        <strain evidence="5">UJ94</strain>
    </source>
</reference>
<feature type="chain" id="PRO_5014399764" description="Secretion system C-terminal sorting domain-containing protein" evidence="2">
    <location>
        <begin position="26"/>
        <end position="256"/>
    </location>
</feature>
<evidence type="ECO:0000259" key="3">
    <source>
        <dbReference type="Pfam" id="PF18962"/>
    </source>
</evidence>
<sequence>MKKNIITKSCLLLFIFTVWTCQVEAQSFTFETDNDTEGFTGRSGGAVVSQKVVESRGVIEWEHMNNGQPSLESTLTIDAQTNKFITIVFQNNSNATQIRLKNDTGAPWVGSVNNIMANSTDWQTLTLDASTLDSFDTDGASYTLVYQFREGNTALNGAIYIDEITFHENPSLSLNNQVKDANTISLYPNPAENILNIKSTGAESISKVDIYNLIGQQVYSVKGGAAFSVSQLNKGIYMAKVYTDNKQVVVKRFVKK</sequence>
<keyword evidence="5" id="KW-1185">Reference proteome</keyword>